<organism evidence="3 4">
    <name type="scientific">Taibaiella lutea</name>
    <dbReference type="NCBI Taxonomy" id="2608001"/>
    <lineage>
        <taxon>Bacteria</taxon>
        <taxon>Pseudomonadati</taxon>
        <taxon>Bacteroidota</taxon>
        <taxon>Chitinophagia</taxon>
        <taxon>Chitinophagales</taxon>
        <taxon>Chitinophagaceae</taxon>
        <taxon>Taibaiella</taxon>
    </lineage>
</organism>
<evidence type="ECO:0000256" key="2">
    <source>
        <dbReference type="SAM" id="SignalP"/>
    </source>
</evidence>
<dbReference type="RefSeq" id="WP_150032397.1">
    <property type="nucleotide sequence ID" value="NZ_VWSH01000002.1"/>
</dbReference>
<dbReference type="InterPro" id="IPR036770">
    <property type="entry name" value="Ankyrin_rpt-contain_sf"/>
</dbReference>
<dbReference type="Pfam" id="PF12796">
    <property type="entry name" value="Ank_2"/>
    <property type="match status" value="3"/>
</dbReference>
<dbReference type="EMBL" id="VWSH01000002">
    <property type="protein sequence ID" value="KAA5534718.1"/>
    <property type="molecule type" value="Genomic_DNA"/>
</dbReference>
<dbReference type="Proteomes" id="UP000323632">
    <property type="component" value="Unassembled WGS sequence"/>
</dbReference>
<feature type="chain" id="PRO_5024321439" evidence="2">
    <location>
        <begin position="35"/>
        <end position="472"/>
    </location>
</feature>
<feature type="repeat" description="ANK" evidence="1">
    <location>
        <begin position="346"/>
        <end position="378"/>
    </location>
</feature>
<keyword evidence="4" id="KW-1185">Reference proteome</keyword>
<dbReference type="PANTHER" id="PTHR24118">
    <property type="entry name" value="POTE ANKYRIN DOMAIN"/>
    <property type="match status" value="1"/>
</dbReference>
<dbReference type="Gene3D" id="1.25.40.20">
    <property type="entry name" value="Ankyrin repeat-containing domain"/>
    <property type="match status" value="3"/>
</dbReference>
<dbReference type="PROSITE" id="PS50088">
    <property type="entry name" value="ANK_REPEAT"/>
    <property type="match status" value="5"/>
</dbReference>
<feature type="repeat" description="ANK" evidence="1">
    <location>
        <begin position="243"/>
        <end position="275"/>
    </location>
</feature>
<dbReference type="SMART" id="SM00248">
    <property type="entry name" value="ANK"/>
    <property type="match status" value="10"/>
</dbReference>
<protein>
    <submittedName>
        <fullName evidence="3">Uncharacterized protein</fullName>
    </submittedName>
</protein>
<dbReference type="SUPFAM" id="SSF48403">
    <property type="entry name" value="Ankyrin repeat"/>
    <property type="match status" value="1"/>
</dbReference>
<dbReference type="PROSITE" id="PS50297">
    <property type="entry name" value="ANK_REP_REGION"/>
    <property type="match status" value="2"/>
</dbReference>
<dbReference type="InterPro" id="IPR002110">
    <property type="entry name" value="Ankyrin_rpt"/>
</dbReference>
<dbReference type="PRINTS" id="PR01415">
    <property type="entry name" value="ANKYRIN"/>
</dbReference>
<keyword evidence="1" id="KW-0040">ANK repeat</keyword>
<feature type="repeat" description="ANK" evidence="1">
    <location>
        <begin position="379"/>
        <end position="412"/>
    </location>
</feature>
<comment type="caution">
    <text evidence="3">The sequence shown here is derived from an EMBL/GenBank/DDBJ whole genome shotgun (WGS) entry which is preliminary data.</text>
</comment>
<gene>
    <name evidence="3" type="ORF">F0919_08880</name>
</gene>
<dbReference type="PROSITE" id="PS51257">
    <property type="entry name" value="PROKAR_LIPOPROTEIN"/>
    <property type="match status" value="1"/>
</dbReference>
<sequence>MILKFRFRQYTYALLSISLLTLLMVSCNNSTTTAYITANDTFAVAPANNSAVILDSIQRDKIVQLISDGDTTGLRKLLEEGLNVNSPMTGFYRGGRAINDDDNTNQRWTMMMIAAFYDKVPVAKVVLKYGADLNYGNAAGHTALYLACANRSEAMAGFLLEHKANANIGCKDYDGTTTLQWALNYDWDNIARKLLANGASVNGISKSTGRNTLLDAIYSDSISTDVILDIISKGADIHYTNPEGETALMFAASGNYAEVINVLLNKGADVRVISKNGSTALSSVAGNDSCSVKLMQELLGHGAQVNIANTYGRSALIEAAGSKCIEKVKFLVAHNADINQKSIGFGGVSPLTEAVFNVDFNITKYLLDNGADANIEKDNGKSVLLEAILSENSIDIVALLISRGARVNHADADKQTPLLKAIQYNLYDIAVLLLQKGARTDVADIYGRTVPDMITETVKRTGDRRFLKLLDN</sequence>
<keyword evidence="2" id="KW-0732">Signal</keyword>
<name>A0A5M6CHN2_9BACT</name>
<evidence type="ECO:0000313" key="4">
    <source>
        <dbReference type="Proteomes" id="UP000323632"/>
    </source>
</evidence>
<accession>A0A5M6CHN2</accession>
<evidence type="ECO:0000313" key="3">
    <source>
        <dbReference type="EMBL" id="KAA5534718.1"/>
    </source>
</evidence>
<feature type="signal peptide" evidence="2">
    <location>
        <begin position="1"/>
        <end position="34"/>
    </location>
</feature>
<feature type="repeat" description="ANK" evidence="1">
    <location>
        <begin position="174"/>
        <end position="206"/>
    </location>
</feature>
<feature type="repeat" description="ANK" evidence="1">
    <location>
        <begin position="413"/>
        <end position="445"/>
    </location>
</feature>
<dbReference type="AlphaFoldDB" id="A0A5M6CHN2"/>
<dbReference type="PANTHER" id="PTHR24118:SF99">
    <property type="entry name" value="POTE ANKYRIN DOMAIN FAMILY MEMBER 3C-RELATED"/>
    <property type="match status" value="1"/>
</dbReference>
<proteinExistence type="predicted"/>
<evidence type="ECO:0000256" key="1">
    <source>
        <dbReference type="PROSITE-ProRule" id="PRU00023"/>
    </source>
</evidence>
<reference evidence="3 4" key="1">
    <citation type="submission" date="2019-09" db="EMBL/GenBank/DDBJ databases">
        <title>Genome sequence and assembly of Taibaiella sp.</title>
        <authorList>
            <person name="Chhetri G."/>
        </authorList>
    </citation>
    <scope>NUCLEOTIDE SEQUENCE [LARGE SCALE GENOMIC DNA]</scope>
    <source>
        <strain evidence="3 4">KVB11</strain>
    </source>
</reference>